<evidence type="ECO:0000313" key="4">
    <source>
        <dbReference type="EMBL" id="TXJ23880.1"/>
    </source>
</evidence>
<reference evidence="7 8" key="1">
    <citation type="journal article" date="1992" name="Lakartidningen">
        <title>[Penicillin V and not amoxicillin is the first choice preparation in acute otitis].</title>
        <authorList>
            <person name="Kamme C."/>
            <person name="Lundgren K."/>
            <person name="Prellner K."/>
        </authorList>
    </citation>
    <scope>NUCLEOTIDE SEQUENCE [LARGE SCALE GENOMIC DNA]</scope>
    <source>
        <strain evidence="6 7">PC3053II</strain>
        <strain evidence="4 9">PC4597II</strain>
        <strain evidence="5 8">PC5099IV</strain>
    </source>
</reference>
<protein>
    <submittedName>
        <fullName evidence="4">Amidohydrolase</fullName>
    </submittedName>
</protein>
<evidence type="ECO:0000313" key="6">
    <source>
        <dbReference type="EMBL" id="TXJ55310.1"/>
    </source>
</evidence>
<dbReference type="CDD" id="cd03886">
    <property type="entry name" value="M20_Acy1"/>
    <property type="match status" value="1"/>
</dbReference>
<dbReference type="InterPro" id="IPR036264">
    <property type="entry name" value="Bact_exopeptidase_dim_dom"/>
</dbReference>
<feature type="binding site" evidence="2">
    <location>
        <position position="102"/>
    </location>
    <ligand>
        <name>Mn(2+)</name>
        <dbReference type="ChEBI" id="CHEBI:29035"/>
        <label>2</label>
    </ligand>
</feature>
<proteinExistence type="predicted"/>
<keyword evidence="1 6" id="KW-0378">Hydrolase</keyword>
<evidence type="ECO:0000259" key="3">
    <source>
        <dbReference type="Pfam" id="PF07687"/>
    </source>
</evidence>
<name>A0A5C8CUY5_9SPIR</name>
<evidence type="ECO:0000313" key="7">
    <source>
        <dbReference type="Proteomes" id="UP000322327"/>
    </source>
</evidence>
<dbReference type="EMBL" id="SAYA01000023">
    <property type="protein sequence ID" value="TXJ23880.1"/>
    <property type="molecule type" value="Genomic_DNA"/>
</dbReference>
<dbReference type="PANTHER" id="PTHR11014">
    <property type="entry name" value="PEPTIDASE M20 FAMILY MEMBER"/>
    <property type="match status" value="1"/>
</dbReference>
<sequence>MLKYNSNEILDYIIKNRRYLHSIPELGGNLPKTREFVIKKLEELNIEYTKNKKDSGIIAYIKGNDKNNKTVALRADMDALPIKEETDFEYKSCNNNMHACGHDVHTAILLGAAKILSENKDKIKGTVKLLFQTGEETGTGAKIMIEENALENVSAIFGVHIGSFAPDTPNGTFIIQEGPIMASADQFIIRVKGKGTHGAYPHFGVDPIIISAEIINGLQSIITREIKSSENVLLSLCRINGGSAFNIIPDMVEIEGTIRTFNNELRDYFIKRIKEKSKLIAESMLGECEIELVEYACVTNNDKNITESVRKTAEKLFSKEAIWNKYFNPSMGGEDFSYYLKKVVGCFALFSTITEKNIPNHNNKFEVNESKLNMPAELMANWAIDFLNDANYI</sequence>
<keyword evidence="2" id="KW-0464">Manganese</keyword>
<organism evidence="4 9">
    <name type="scientific">Brachyspira aalborgi</name>
    <dbReference type="NCBI Taxonomy" id="29522"/>
    <lineage>
        <taxon>Bacteria</taxon>
        <taxon>Pseudomonadati</taxon>
        <taxon>Spirochaetota</taxon>
        <taxon>Spirochaetia</taxon>
        <taxon>Brachyspirales</taxon>
        <taxon>Brachyspiraceae</taxon>
        <taxon>Brachyspira</taxon>
    </lineage>
</organism>
<dbReference type="EMBL" id="SAXZ01000012">
    <property type="protein sequence ID" value="TXJ32193.1"/>
    <property type="molecule type" value="Genomic_DNA"/>
</dbReference>
<keyword evidence="8" id="KW-1185">Reference proteome</keyword>
<feature type="domain" description="Peptidase M20 dimerisation" evidence="3">
    <location>
        <begin position="186"/>
        <end position="277"/>
    </location>
</feature>
<evidence type="ECO:0000256" key="2">
    <source>
        <dbReference type="PIRSR" id="PIRSR005962-1"/>
    </source>
</evidence>
<dbReference type="RefSeq" id="WP_021958321.1">
    <property type="nucleotide sequence ID" value="NZ_SAXV01000020.1"/>
</dbReference>
<evidence type="ECO:0000313" key="9">
    <source>
        <dbReference type="Proteomes" id="UP000324336"/>
    </source>
</evidence>
<gene>
    <name evidence="5" type="ORF">EPJ71_08850</name>
    <name evidence="4" type="ORF">EPJ73_08405</name>
    <name evidence="6" type="ORF">EPJ76_06895</name>
</gene>
<dbReference type="Pfam" id="PF01546">
    <property type="entry name" value="Peptidase_M20"/>
    <property type="match status" value="1"/>
</dbReference>
<feature type="binding site" evidence="2">
    <location>
        <position position="361"/>
    </location>
    <ligand>
        <name>Mn(2+)</name>
        <dbReference type="ChEBI" id="CHEBI:29035"/>
        <label>2</label>
    </ligand>
</feature>
<dbReference type="GO" id="GO:0046872">
    <property type="term" value="F:metal ion binding"/>
    <property type="evidence" value="ECO:0007669"/>
    <property type="project" value="UniProtKB-KW"/>
</dbReference>
<comment type="caution">
    <text evidence="4">The sequence shown here is derived from an EMBL/GenBank/DDBJ whole genome shotgun (WGS) entry which is preliminary data.</text>
</comment>
<dbReference type="SUPFAM" id="SSF55031">
    <property type="entry name" value="Bacterial exopeptidase dimerisation domain"/>
    <property type="match status" value="1"/>
</dbReference>
<dbReference type="SUPFAM" id="SSF53187">
    <property type="entry name" value="Zn-dependent exopeptidases"/>
    <property type="match status" value="1"/>
</dbReference>
<dbReference type="PANTHER" id="PTHR11014:SF63">
    <property type="entry name" value="METALLOPEPTIDASE, PUTATIVE (AFU_ORTHOLOGUE AFUA_6G09600)-RELATED"/>
    <property type="match status" value="1"/>
</dbReference>
<dbReference type="GO" id="GO:0019877">
    <property type="term" value="P:diaminopimelate biosynthetic process"/>
    <property type="evidence" value="ECO:0007669"/>
    <property type="project" value="UniProtKB-ARBA"/>
</dbReference>
<dbReference type="InterPro" id="IPR017439">
    <property type="entry name" value="Amidohydrolase"/>
</dbReference>
<dbReference type="GO" id="GO:0050118">
    <property type="term" value="F:N-acetyldiaminopimelate deacetylase activity"/>
    <property type="evidence" value="ECO:0007669"/>
    <property type="project" value="UniProtKB-ARBA"/>
</dbReference>
<dbReference type="InterPro" id="IPR011650">
    <property type="entry name" value="Peptidase_M20_dimer"/>
</dbReference>
<accession>A0A5C8CUY5</accession>
<dbReference type="Proteomes" id="UP000324336">
    <property type="component" value="Unassembled WGS sequence"/>
</dbReference>
<dbReference type="FunFam" id="3.30.70.360:FF:000001">
    <property type="entry name" value="N-acetyldiaminopimelate deacetylase"/>
    <property type="match status" value="1"/>
</dbReference>
<evidence type="ECO:0000256" key="1">
    <source>
        <dbReference type="ARBA" id="ARBA00022801"/>
    </source>
</evidence>
<feature type="binding site" evidence="2">
    <location>
        <position position="136"/>
    </location>
    <ligand>
        <name>Mn(2+)</name>
        <dbReference type="ChEBI" id="CHEBI:29035"/>
        <label>2</label>
    </ligand>
</feature>
<dbReference type="Pfam" id="PF07687">
    <property type="entry name" value="M20_dimer"/>
    <property type="match status" value="1"/>
</dbReference>
<reference evidence="4" key="2">
    <citation type="submission" date="2019-01" db="EMBL/GenBank/DDBJ databases">
        <authorList>
            <person name="Thorell K."/>
        </authorList>
    </citation>
    <scope>NUCLEOTIDE SEQUENCE</scope>
    <source>
        <strain evidence="6">PC3053II</strain>
        <strain evidence="4">PC4597II</strain>
        <strain evidence="5">PC5099IV</strain>
    </source>
</reference>
<evidence type="ECO:0000313" key="5">
    <source>
        <dbReference type="EMBL" id="TXJ32193.1"/>
    </source>
</evidence>
<keyword evidence="2" id="KW-0479">Metal-binding</keyword>
<dbReference type="Proteomes" id="UP000322659">
    <property type="component" value="Unassembled WGS sequence"/>
</dbReference>
<dbReference type="Gene3D" id="3.30.70.360">
    <property type="match status" value="1"/>
</dbReference>
<evidence type="ECO:0000313" key="8">
    <source>
        <dbReference type="Proteomes" id="UP000322659"/>
    </source>
</evidence>
<dbReference type="EMBL" id="SAYI01000018">
    <property type="protein sequence ID" value="TXJ55310.1"/>
    <property type="molecule type" value="Genomic_DNA"/>
</dbReference>
<comment type="cofactor">
    <cofactor evidence="2">
        <name>Mn(2+)</name>
        <dbReference type="ChEBI" id="CHEBI:29035"/>
    </cofactor>
    <text evidence="2">The Mn(2+) ion enhances activity.</text>
</comment>
<feature type="binding site" evidence="2">
    <location>
        <position position="160"/>
    </location>
    <ligand>
        <name>Mn(2+)</name>
        <dbReference type="ChEBI" id="CHEBI:29035"/>
        <label>2</label>
    </ligand>
</feature>
<dbReference type="Gene3D" id="3.40.630.10">
    <property type="entry name" value="Zn peptidases"/>
    <property type="match status" value="1"/>
</dbReference>
<dbReference type="InterPro" id="IPR002933">
    <property type="entry name" value="Peptidase_M20"/>
</dbReference>
<dbReference type="NCBIfam" id="TIGR01891">
    <property type="entry name" value="amidohydrolases"/>
    <property type="match status" value="1"/>
</dbReference>
<feature type="binding site" evidence="2">
    <location>
        <position position="100"/>
    </location>
    <ligand>
        <name>Mn(2+)</name>
        <dbReference type="ChEBI" id="CHEBI:29035"/>
        <label>2</label>
    </ligand>
</feature>
<dbReference type="AlphaFoldDB" id="A0A5C8CUY5"/>
<dbReference type="PIRSF" id="PIRSF005962">
    <property type="entry name" value="Pept_M20D_amidohydro"/>
    <property type="match status" value="1"/>
</dbReference>
<dbReference type="Proteomes" id="UP000322327">
    <property type="component" value="Unassembled WGS sequence"/>
</dbReference>